<dbReference type="InterPro" id="IPR019533">
    <property type="entry name" value="Peptidase_S26"/>
</dbReference>
<feature type="transmembrane region" description="Helical" evidence="3">
    <location>
        <begin position="51"/>
        <end position="75"/>
    </location>
</feature>
<dbReference type="EC" id="3.4.21.89" evidence="1"/>
<dbReference type="InterPro" id="IPR001733">
    <property type="entry name" value="Peptidase_S26B"/>
</dbReference>
<dbReference type="EMBL" id="NOVD01000041">
    <property type="protein sequence ID" value="PCK23915.1"/>
    <property type="molecule type" value="Genomic_DNA"/>
</dbReference>
<evidence type="ECO:0000256" key="3">
    <source>
        <dbReference type="SAM" id="Phobius"/>
    </source>
</evidence>
<accession>A0A2A5J2V6</accession>
<gene>
    <name evidence="4" type="ORF">CHR55_28445</name>
</gene>
<dbReference type="AlphaFoldDB" id="A0A2A5J2V6"/>
<evidence type="ECO:0000313" key="5">
    <source>
        <dbReference type="Proteomes" id="UP000230886"/>
    </source>
</evidence>
<name>A0A2A5J2V6_RHOSG</name>
<evidence type="ECO:0000256" key="1">
    <source>
        <dbReference type="NCBIfam" id="TIGR02228"/>
    </source>
</evidence>
<feature type="region of interest" description="Disordered" evidence="2">
    <location>
        <begin position="394"/>
        <end position="475"/>
    </location>
</feature>
<protein>
    <recommendedName>
        <fullName evidence="1">Signal peptidase I</fullName>
        <ecNumber evidence="1">3.4.21.89</ecNumber>
    </recommendedName>
</protein>
<sequence length="557" mass="56928">MLLGTASGKSDAAEKQFLEHQPDLQGKGVSTVARHTKSPSITSKPRRVQEVLLTLGALAGLVSIALFVAGLAFNITPLIFTSGSMSPTIDTGALAFARTVPASEVQAGDIVSVYDSQGSRITHRVETIEQQDNNLAIAQLRGDANPVTDPDPYVITEADRVFFSINRLGYVAVWLSGPSGLVLGAIAVGGLLSIAFRPRKRPDEGEPRLDRQDAHGDSHAFKAIVALATVGLSVAGATNVGGTRAAFTGTATAGTAQFQTAATFPAPAVAPTSVSCATVGFLVTTGVDISWPAVSGNSYRLIVRNPTTNAFIGSNDYTASSSVGTVRYGSPNGMTVPFNLIAGQYNVEVHGLSGSNVTTDYAGFQFGILLTLLYSCNQAIPYTAGAAAARIAASPPAPETTTPSGTATTSVTSPTPTVTTEPSASPTSRTATPTGSTAPSTITSSPPTTTPSTTTTVPPITTTPSEVPIGTPATTTGLSAQKLSTASGTVVSVSNSSGTEVYRGTVDADAALHWLTGTDQLYVITTGGVTVIDTSTGVWAESPAPSELPDEIQALVP</sequence>
<reference evidence="4 5" key="1">
    <citation type="submission" date="2017-07" db="EMBL/GenBank/DDBJ databases">
        <title>Draft sequence of Rhodococcus enclensis 23b-28.</title>
        <authorList>
            <person name="Besaury L."/>
            <person name="Sancelme M."/>
            <person name="Amato P."/>
            <person name="Lallement A."/>
            <person name="Delort A.-M."/>
        </authorList>
    </citation>
    <scope>NUCLEOTIDE SEQUENCE [LARGE SCALE GENOMIC DNA]</scope>
    <source>
        <strain evidence="4 5">23b-28</strain>
    </source>
</reference>
<keyword evidence="3" id="KW-1133">Transmembrane helix</keyword>
<feature type="compositionally biased region" description="Low complexity" evidence="2">
    <location>
        <begin position="394"/>
        <end position="468"/>
    </location>
</feature>
<dbReference type="GO" id="GO:0004252">
    <property type="term" value="F:serine-type endopeptidase activity"/>
    <property type="evidence" value="ECO:0007669"/>
    <property type="project" value="UniProtKB-UniRule"/>
</dbReference>
<comment type="caution">
    <text evidence="4">The sequence shown here is derived from an EMBL/GenBank/DDBJ whole genome shotgun (WGS) entry which is preliminary data.</text>
</comment>
<feature type="transmembrane region" description="Helical" evidence="3">
    <location>
        <begin position="171"/>
        <end position="196"/>
    </location>
</feature>
<dbReference type="CDD" id="cd06530">
    <property type="entry name" value="S26_SPase_I"/>
    <property type="match status" value="1"/>
</dbReference>
<organism evidence="4 5">
    <name type="scientific">Rhodococcus qingshengii</name>
    <dbReference type="NCBI Taxonomy" id="334542"/>
    <lineage>
        <taxon>Bacteria</taxon>
        <taxon>Bacillati</taxon>
        <taxon>Actinomycetota</taxon>
        <taxon>Actinomycetes</taxon>
        <taxon>Mycobacteriales</taxon>
        <taxon>Nocardiaceae</taxon>
        <taxon>Rhodococcus</taxon>
        <taxon>Rhodococcus erythropolis group</taxon>
    </lineage>
</organism>
<proteinExistence type="predicted"/>
<dbReference type="GO" id="GO:0006465">
    <property type="term" value="P:signal peptide processing"/>
    <property type="evidence" value="ECO:0007669"/>
    <property type="project" value="UniProtKB-UniRule"/>
</dbReference>
<keyword evidence="3" id="KW-0812">Transmembrane</keyword>
<dbReference type="GO" id="GO:0009003">
    <property type="term" value="F:signal peptidase activity"/>
    <property type="evidence" value="ECO:0007669"/>
    <property type="project" value="UniProtKB-EC"/>
</dbReference>
<dbReference type="NCBIfam" id="TIGR02228">
    <property type="entry name" value="sigpep_I_arch"/>
    <property type="match status" value="1"/>
</dbReference>
<dbReference type="Proteomes" id="UP000230886">
    <property type="component" value="Unassembled WGS sequence"/>
</dbReference>
<dbReference type="GO" id="GO:0016020">
    <property type="term" value="C:membrane"/>
    <property type="evidence" value="ECO:0007669"/>
    <property type="project" value="UniProtKB-UniRule"/>
</dbReference>
<keyword evidence="3" id="KW-0472">Membrane</keyword>
<evidence type="ECO:0000256" key="2">
    <source>
        <dbReference type="SAM" id="MobiDB-lite"/>
    </source>
</evidence>
<evidence type="ECO:0000313" key="4">
    <source>
        <dbReference type="EMBL" id="PCK23915.1"/>
    </source>
</evidence>